<evidence type="ECO:0000313" key="5">
    <source>
        <dbReference type="Proteomes" id="UP000001520"/>
    </source>
</evidence>
<dbReference type="RefSeq" id="WP_013006978.1">
    <property type="nucleotide sequence ID" value="NC_013939.1"/>
</dbReference>
<dbReference type="PANTHER" id="PTHR43080">
    <property type="entry name" value="CBS DOMAIN-CONTAINING PROTEIN CBSX3, MITOCHONDRIAL"/>
    <property type="match status" value="1"/>
</dbReference>
<accession>D3PAV7</accession>
<dbReference type="EMBL" id="AP011529">
    <property type="protein sequence ID" value="BAI79730.1"/>
    <property type="molecule type" value="Genomic_DNA"/>
</dbReference>
<protein>
    <recommendedName>
        <fullName evidence="3">CBS domain-containing protein</fullName>
    </recommendedName>
</protein>
<evidence type="ECO:0000259" key="3">
    <source>
        <dbReference type="PROSITE" id="PS51371"/>
    </source>
</evidence>
<dbReference type="PROSITE" id="PS51371">
    <property type="entry name" value="CBS"/>
    <property type="match status" value="1"/>
</dbReference>
<keyword evidence="5" id="KW-1185">Reference proteome</keyword>
<dbReference type="STRING" id="639282.DEFDS_0219"/>
<dbReference type="OrthoDB" id="9802114at2"/>
<dbReference type="eggNOG" id="COG0517">
    <property type="taxonomic scope" value="Bacteria"/>
</dbReference>
<dbReference type="InterPro" id="IPR046342">
    <property type="entry name" value="CBS_dom_sf"/>
</dbReference>
<dbReference type="PANTHER" id="PTHR43080:SF4">
    <property type="entry name" value="CRO-LIKE PROTEIN"/>
    <property type="match status" value="1"/>
</dbReference>
<dbReference type="Pfam" id="PF00571">
    <property type="entry name" value="CBS"/>
    <property type="match status" value="2"/>
</dbReference>
<evidence type="ECO:0000313" key="4">
    <source>
        <dbReference type="EMBL" id="BAI79730.1"/>
    </source>
</evidence>
<proteinExistence type="predicted"/>
<dbReference type="KEGG" id="ddf:DEFDS_0219"/>
<feature type="domain" description="CBS" evidence="3">
    <location>
        <begin position="94"/>
        <end position="154"/>
    </location>
</feature>
<gene>
    <name evidence="4" type="ordered locus">DEFDS_0219</name>
</gene>
<dbReference type="Gene3D" id="3.10.580.10">
    <property type="entry name" value="CBS-domain"/>
    <property type="match status" value="2"/>
</dbReference>
<sequence length="156" mass="18031">MYAKQIMFSPKFVVKPNDKFETVVEKWKDEPCDIPVIDDEGHAVGLITAKQLIRKVLPQYLVNGMLDNVIGFSDLPNFSEKLCELLELKVEDVMKKDFNWAYDDESTLSVALKLINDKKCVRTIVVIDRNKKLVGLLDAWAVVKRMLREINCDLEW</sequence>
<evidence type="ECO:0000256" key="2">
    <source>
        <dbReference type="PROSITE-ProRule" id="PRU00703"/>
    </source>
</evidence>
<dbReference type="InterPro" id="IPR051257">
    <property type="entry name" value="Diverse_CBS-Domain"/>
</dbReference>
<dbReference type="InterPro" id="IPR000644">
    <property type="entry name" value="CBS_dom"/>
</dbReference>
<keyword evidence="1 2" id="KW-0129">CBS domain</keyword>
<organism evidence="4 5">
    <name type="scientific">Deferribacter desulfuricans (strain DSM 14783 / JCM 11476 / NBRC 101012 / SSM1)</name>
    <dbReference type="NCBI Taxonomy" id="639282"/>
    <lineage>
        <taxon>Bacteria</taxon>
        <taxon>Pseudomonadati</taxon>
        <taxon>Deferribacterota</taxon>
        <taxon>Deferribacteres</taxon>
        <taxon>Deferribacterales</taxon>
        <taxon>Deferribacteraceae</taxon>
        <taxon>Deferribacter</taxon>
    </lineage>
</organism>
<dbReference type="Proteomes" id="UP000001520">
    <property type="component" value="Chromosome"/>
</dbReference>
<reference evidence="4 5" key="1">
    <citation type="journal article" date="2010" name="DNA Res.">
        <title>Bacterial lifestyle in a deep-sea hydrothermal vent chimney revealed by the genome sequence of the thermophilic bacterium Deferribacter desulfuricans SSM1.</title>
        <authorList>
            <person name="Takaki Y."/>
            <person name="Shimamura S."/>
            <person name="Nakagawa S."/>
            <person name="Fukuhara Y."/>
            <person name="Horikawa H."/>
            <person name="Ankai A."/>
            <person name="Harada T."/>
            <person name="Hosoyama A."/>
            <person name="Oguchi A."/>
            <person name="Fukui S."/>
            <person name="Fujita N."/>
            <person name="Takami H."/>
            <person name="Takai K."/>
        </authorList>
    </citation>
    <scope>NUCLEOTIDE SEQUENCE [LARGE SCALE GENOMIC DNA]</scope>
    <source>
        <strain evidence="5">DSM 14783 / JCM 11476 / NBRC 101012 / SSM1</strain>
    </source>
</reference>
<dbReference type="CDD" id="cd02205">
    <property type="entry name" value="CBS_pair_SF"/>
    <property type="match status" value="1"/>
</dbReference>
<evidence type="ECO:0000256" key="1">
    <source>
        <dbReference type="ARBA" id="ARBA00023122"/>
    </source>
</evidence>
<name>D3PAV7_DEFDS</name>
<dbReference type="AlphaFoldDB" id="D3PAV7"/>
<dbReference type="SUPFAM" id="SSF54631">
    <property type="entry name" value="CBS-domain pair"/>
    <property type="match status" value="1"/>
</dbReference>
<dbReference type="HOGENOM" id="CLU_1683663_0_0_0"/>